<reference evidence="3" key="1">
    <citation type="submission" date="2015-10" db="EMBL/GenBank/DDBJ databases">
        <title>Draft Genome Sequences of 11 Lactococcus lactis subspecies cremoris strains.</title>
        <authorList>
            <person name="Wels M."/>
            <person name="Backus L."/>
            <person name="Boekhorst J."/>
            <person name="Dijkstra A."/>
            <person name="Beerthuizen M."/>
            <person name="Kelly W."/>
            <person name="Siezen R."/>
            <person name="Bachmann H."/>
            <person name="Van Hijum S."/>
        </authorList>
    </citation>
    <scope>NUCLEOTIDE SEQUENCE [LARGE SCALE GENOMIC DNA]</scope>
    <source>
        <strain evidence="3">LMG9449</strain>
    </source>
</reference>
<dbReference type="EMBL" id="LKLS01000011">
    <property type="protein sequence ID" value="KSU22244.1"/>
    <property type="molecule type" value="Genomic_DNA"/>
</dbReference>
<dbReference type="SMART" id="SM00530">
    <property type="entry name" value="HTH_XRE"/>
    <property type="match status" value="1"/>
</dbReference>
<name>A0A0V8E8S5_LACLL</name>
<proteinExistence type="predicted"/>
<evidence type="ECO:0000313" key="2">
    <source>
        <dbReference type="EMBL" id="KSU22244.1"/>
    </source>
</evidence>
<sequence>MTAFDRLKILADKRKISIAELEQRLDFGVNSLYAWKRQTPSGKNLQKVADYFGTSTDYLLERTDSPFNEKDVDRMLGSAEAYNGQPMTDHDKEVIKAMIKGYMEAKPKD</sequence>
<comment type="caution">
    <text evidence="2">The sequence shown here is derived from an EMBL/GenBank/DDBJ whole genome shotgun (WGS) entry which is preliminary data.</text>
</comment>
<dbReference type="InterPro" id="IPR001387">
    <property type="entry name" value="Cro/C1-type_HTH"/>
</dbReference>
<dbReference type="GO" id="GO:0003677">
    <property type="term" value="F:DNA binding"/>
    <property type="evidence" value="ECO:0007669"/>
    <property type="project" value="InterPro"/>
</dbReference>
<dbReference type="RefSeq" id="WP_058224537.1">
    <property type="nucleotide sequence ID" value="NZ_CAKMBL010000003.1"/>
</dbReference>
<protein>
    <submittedName>
        <fullName evidence="2">Phage transcriptional regulator Cro/CI family</fullName>
    </submittedName>
</protein>
<dbReference type="AlphaFoldDB" id="A0A0V8E8S5"/>
<accession>A0A0V8E8S5</accession>
<dbReference type="InterPro" id="IPR010982">
    <property type="entry name" value="Lambda_DNA-bd_dom_sf"/>
</dbReference>
<dbReference type="CDD" id="cd00093">
    <property type="entry name" value="HTH_XRE"/>
    <property type="match status" value="1"/>
</dbReference>
<gene>
    <name evidence="2" type="ORF">LMG9449_0343</name>
</gene>
<dbReference type="Pfam" id="PF13443">
    <property type="entry name" value="HTH_26"/>
    <property type="match status" value="1"/>
</dbReference>
<dbReference type="Proteomes" id="UP000053612">
    <property type="component" value="Unassembled WGS sequence"/>
</dbReference>
<evidence type="ECO:0000313" key="3">
    <source>
        <dbReference type="Proteomes" id="UP000053612"/>
    </source>
</evidence>
<organism evidence="2 3">
    <name type="scientific">Lactococcus lactis subsp. lactis</name>
    <name type="common">Streptococcus lactis</name>
    <dbReference type="NCBI Taxonomy" id="1360"/>
    <lineage>
        <taxon>Bacteria</taxon>
        <taxon>Bacillati</taxon>
        <taxon>Bacillota</taxon>
        <taxon>Bacilli</taxon>
        <taxon>Lactobacillales</taxon>
        <taxon>Streptococcaceae</taxon>
        <taxon>Lactococcus</taxon>
    </lineage>
</organism>
<dbReference type="SUPFAM" id="SSF47413">
    <property type="entry name" value="lambda repressor-like DNA-binding domains"/>
    <property type="match status" value="1"/>
</dbReference>
<evidence type="ECO:0000259" key="1">
    <source>
        <dbReference type="PROSITE" id="PS50943"/>
    </source>
</evidence>
<dbReference type="PATRIC" id="fig|1360.109.peg.1428"/>
<feature type="domain" description="HTH cro/C1-type" evidence="1">
    <location>
        <begin position="7"/>
        <end position="59"/>
    </location>
</feature>
<dbReference type="Gene3D" id="1.10.260.40">
    <property type="entry name" value="lambda repressor-like DNA-binding domains"/>
    <property type="match status" value="1"/>
</dbReference>
<dbReference type="PROSITE" id="PS50943">
    <property type="entry name" value="HTH_CROC1"/>
    <property type="match status" value="1"/>
</dbReference>